<protein>
    <recommendedName>
        <fullName evidence="1">Serine-threonine/tyrosine-protein kinase catalytic domain-containing protein</fullName>
    </recommendedName>
</protein>
<organism evidence="2 3">
    <name type="scientific">Gigaspora rosea</name>
    <dbReference type="NCBI Taxonomy" id="44941"/>
    <lineage>
        <taxon>Eukaryota</taxon>
        <taxon>Fungi</taxon>
        <taxon>Fungi incertae sedis</taxon>
        <taxon>Mucoromycota</taxon>
        <taxon>Glomeromycotina</taxon>
        <taxon>Glomeromycetes</taxon>
        <taxon>Diversisporales</taxon>
        <taxon>Gigasporaceae</taxon>
        <taxon>Gigaspora</taxon>
    </lineage>
</organism>
<accession>A0A397UE85</accession>
<comment type="caution">
    <text evidence="2">The sequence shown here is derived from an EMBL/GenBank/DDBJ whole genome shotgun (WGS) entry which is preliminary data.</text>
</comment>
<dbReference type="AlphaFoldDB" id="A0A397UE85"/>
<proteinExistence type="predicted"/>
<evidence type="ECO:0000313" key="3">
    <source>
        <dbReference type="Proteomes" id="UP000266673"/>
    </source>
</evidence>
<dbReference type="Gene3D" id="1.10.510.10">
    <property type="entry name" value="Transferase(Phosphotransferase) domain 1"/>
    <property type="match status" value="1"/>
</dbReference>
<sequence length="179" mass="21057">MVDSEEWLKNAIDEGYIRSYDYSEFSVHKPIDKGVSEFYTKQNGKITALQKYSSSWLIADFGLSKNEASKTSNASVHGMQVYIDPQCFENVSYKRSKKSHWGNSLGNFKWQIAIPITKPLWHYYSYIQRKRKISLEGTPDSYIQLYKRCWNYDSNQRPELEEISRKLMDLSDNEYFGIV</sequence>
<reference evidence="2 3" key="1">
    <citation type="submission" date="2018-06" db="EMBL/GenBank/DDBJ databases">
        <title>Comparative genomics reveals the genomic features of Rhizophagus irregularis, R. cerebriforme, R. diaphanum and Gigaspora rosea, and their symbiotic lifestyle signature.</title>
        <authorList>
            <person name="Morin E."/>
            <person name="San Clemente H."/>
            <person name="Chen E.C.H."/>
            <person name="De La Providencia I."/>
            <person name="Hainaut M."/>
            <person name="Kuo A."/>
            <person name="Kohler A."/>
            <person name="Murat C."/>
            <person name="Tang N."/>
            <person name="Roy S."/>
            <person name="Loubradou J."/>
            <person name="Henrissat B."/>
            <person name="Grigoriev I.V."/>
            <person name="Corradi N."/>
            <person name="Roux C."/>
            <person name="Martin F.M."/>
        </authorList>
    </citation>
    <scope>NUCLEOTIDE SEQUENCE [LARGE SCALE GENOMIC DNA]</scope>
    <source>
        <strain evidence="2 3">DAOM 194757</strain>
    </source>
</reference>
<evidence type="ECO:0000313" key="2">
    <source>
        <dbReference type="EMBL" id="RIB07478.1"/>
    </source>
</evidence>
<name>A0A397UE85_9GLOM</name>
<dbReference type="EMBL" id="QKWP01001649">
    <property type="protein sequence ID" value="RIB07478.1"/>
    <property type="molecule type" value="Genomic_DNA"/>
</dbReference>
<evidence type="ECO:0000259" key="1">
    <source>
        <dbReference type="Pfam" id="PF07714"/>
    </source>
</evidence>
<dbReference type="OrthoDB" id="10467989at2759"/>
<feature type="domain" description="Serine-threonine/tyrosine-protein kinase catalytic" evidence="1">
    <location>
        <begin position="58"/>
        <end position="167"/>
    </location>
</feature>
<keyword evidence="3" id="KW-1185">Reference proteome</keyword>
<dbReference type="STRING" id="44941.A0A397UE85"/>
<dbReference type="Proteomes" id="UP000266673">
    <property type="component" value="Unassembled WGS sequence"/>
</dbReference>
<dbReference type="GO" id="GO:0004672">
    <property type="term" value="F:protein kinase activity"/>
    <property type="evidence" value="ECO:0007669"/>
    <property type="project" value="InterPro"/>
</dbReference>
<gene>
    <name evidence="2" type="ORF">C2G38_2045978</name>
</gene>
<dbReference type="InterPro" id="IPR011009">
    <property type="entry name" value="Kinase-like_dom_sf"/>
</dbReference>
<dbReference type="InterPro" id="IPR001245">
    <property type="entry name" value="Ser-Thr/Tyr_kinase_cat_dom"/>
</dbReference>
<dbReference type="Pfam" id="PF07714">
    <property type="entry name" value="PK_Tyr_Ser-Thr"/>
    <property type="match status" value="1"/>
</dbReference>
<dbReference type="SUPFAM" id="SSF56112">
    <property type="entry name" value="Protein kinase-like (PK-like)"/>
    <property type="match status" value="1"/>
</dbReference>